<reference evidence="7" key="2">
    <citation type="submission" date="2025-09" db="UniProtKB">
        <authorList>
            <consortium name="Ensembl"/>
        </authorList>
    </citation>
    <scope>IDENTIFICATION</scope>
</reference>
<feature type="region of interest" description="Disordered" evidence="5">
    <location>
        <begin position="190"/>
        <end position="217"/>
    </location>
</feature>
<feature type="DNA-binding region" description="Fork-head" evidence="4">
    <location>
        <begin position="90"/>
        <end position="184"/>
    </location>
</feature>
<feature type="compositionally biased region" description="Polar residues" evidence="5">
    <location>
        <begin position="305"/>
        <end position="316"/>
    </location>
</feature>
<dbReference type="Proteomes" id="UP000694410">
    <property type="component" value="Unplaced"/>
</dbReference>
<dbReference type="InterPro" id="IPR036388">
    <property type="entry name" value="WH-like_DNA-bd_sf"/>
</dbReference>
<dbReference type="SMART" id="SM00339">
    <property type="entry name" value="FH"/>
    <property type="match status" value="1"/>
</dbReference>
<feature type="region of interest" description="Disordered" evidence="5">
    <location>
        <begin position="234"/>
        <end position="279"/>
    </location>
</feature>
<dbReference type="PROSITE" id="PS50039">
    <property type="entry name" value="FORK_HEAD_3"/>
    <property type="match status" value="1"/>
</dbReference>
<evidence type="ECO:0000259" key="6">
    <source>
        <dbReference type="PROSITE" id="PS50039"/>
    </source>
</evidence>
<dbReference type="PROSITE" id="PS00657">
    <property type="entry name" value="FORK_HEAD_1"/>
    <property type="match status" value="1"/>
</dbReference>
<keyword evidence="8" id="KW-1185">Reference proteome</keyword>
<evidence type="ECO:0000256" key="2">
    <source>
        <dbReference type="ARBA" id="ARBA00023125"/>
    </source>
</evidence>
<dbReference type="FunFam" id="1.10.10.10:FF:000135">
    <property type="entry name" value="forkhead box protein G1"/>
    <property type="match status" value="1"/>
</dbReference>
<dbReference type="Gene3D" id="1.10.10.10">
    <property type="entry name" value="Winged helix-like DNA-binding domain superfamily/Winged helix DNA-binding domain"/>
    <property type="match status" value="1"/>
</dbReference>
<dbReference type="OrthoDB" id="5954824at2759"/>
<keyword evidence="4" id="KW-0539">Nucleus</keyword>
<dbReference type="InterPro" id="IPR036390">
    <property type="entry name" value="WH_DNA-bd_sf"/>
</dbReference>
<dbReference type="InterPro" id="IPR001766">
    <property type="entry name" value="Fork_head_dom"/>
</dbReference>
<dbReference type="GO" id="GO:0000981">
    <property type="term" value="F:DNA-binding transcription factor activity, RNA polymerase II-specific"/>
    <property type="evidence" value="ECO:0007669"/>
    <property type="project" value="TreeGrafter"/>
</dbReference>
<dbReference type="InterPro" id="IPR018122">
    <property type="entry name" value="TF_fork_head_CS_1"/>
</dbReference>
<feature type="compositionally biased region" description="Low complexity" evidence="5">
    <location>
        <begin position="197"/>
        <end position="215"/>
    </location>
</feature>
<dbReference type="PANTHER" id="PTHR46805:SF1">
    <property type="entry name" value="FORKHEAD BOX PROTEIN J1"/>
    <property type="match status" value="1"/>
</dbReference>
<evidence type="ECO:0000256" key="3">
    <source>
        <dbReference type="ARBA" id="ARBA00034868"/>
    </source>
</evidence>
<reference evidence="7" key="1">
    <citation type="submission" date="2025-08" db="UniProtKB">
        <authorList>
            <consortium name="Ensembl"/>
        </authorList>
    </citation>
    <scope>IDENTIFICATION</scope>
</reference>
<dbReference type="GO" id="GO:0000978">
    <property type="term" value="F:RNA polymerase II cis-regulatory region sequence-specific DNA binding"/>
    <property type="evidence" value="ECO:0007669"/>
    <property type="project" value="TreeGrafter"/>
</dbReference>
<keyword evidence="2 4" id="KW-0238">DNA-binding</keyword>
<feature type="region of interest" description="Disordered" evidence="5">
    <location>
        <begin position="294"/>
        <end position="328"/>
    </location>
</feature>
<evidence type="ECO:0000256" key="1">
    <source>
        <dbReference type="ARBA" id="ARBA00004123"/>
    </source>
</evidence>
<dbReference type="GO" id="GO:0005634">
    <property type="term" value="C:nucleus"/>
    <property type="evidence" value="ECO:0007669"/>
    <property type="project" value="UniProtKB-SubCell"/>
</dbReference>
<dbReference type="GeneID" id="111940586"/>
<dbReference type="SUPFAM" id="SSF46785">
    <property type="entry name" value="Winged helix' DNA-binding domain"/>
    <property type="match status" value="1"/>
</dbReference>
<proteinExistence type="predicted"/>
<comment type="subcellular location">
    <subcellularLocation>
        <location evidence="1 4">Nucleus</location>
    </subcellularLocation>
</comment>
<protein>
    <recommendedName>
        <fullName evidence="3">Forkhead box protein G1</fullName>
    </recommendedName>
</protein>
<dbReference type="KEGG" id="ccae:111940586"/>
<gene>
    <name evidence="7" type="primary">LOC111940586</name>
</gene>
<dbReference type="InterPro" id="IPR047513">
    <property type="entry name" value="FOXJ1"/>
</dbReference>
<sequence length="408" mass="45085">MWLANLTGAHIGLAPIPQDPEDRCSIWENLVSLVDFQCPGFPLTSEELCHYIDIPRAPSSAARSVPVTLPQAWSPPLPEDIDYKTNPHVRPPYSYATLICMAMEASEKPKLTLADICKWIRDNFSYFRRAHPSWQSAIRHNLCINKRFVKVPREKGEPGRGAFWKLHPQYSEWLKDSTFKGGRALAEHIPPASGRRAQPGAQSVPSPAASACSSQNSLEVGTELQQLLQEFEDFESSQKPDPVENQEAQQSEQPWPTPPAEASRVPSCESESQEEPGELTELKGFTDWEALLGPFLEPGDFSAPEQLQLSPSSQPGTFPLGSPSAEGQLLGWPQEQQQILPEPSSTQLGLDEALAATAFLEAAWNEEIEEILSNNISVEQGAENIQASLPDGDLIDWDPLAHLDLIEI</sequence>
<dbReference type="AlphaFoldDB" id="A0A8C0VLW4"/>
<name>A0A8C0VLW4_CYACU</name>
<evidence type="ECO:0000256" key="4">
    <source>
        <dbReference type="PROSITE-ProRule" id="PRU00089"/>
    </source>
</evidence>
<evidence type="ECO:0000313" key="7">
    <source>
        <dbReference type="Ensembl" id="ENSCCEP00000025508.1"/>
    </source>
</evidence>
<dbReference type="RefSeq" id="XP_023799095.1">
    <property type="nucleotide sequence ID" value="XM_023943327.1"/>
</dbReference>
<dbReference type="Ensembl" id="ENSCCET00000038037.1">
    <property type="protein sequence ID" value="ENSCCEP00000025508.1"/>
    <property type="gene ID" value="ENSCCEG00000022510.1"/>
</dbReference>
<dbReference type="PANTHER" id="PTHR46805">
    <property type="entry name" value="FORKHEAD BOX PROTEIN J1"/>
    <property type="match status" value="1"/>
</dbReference>
<evidence type="ECO:0000313" key="8">
    <source>
        <dbReference type="Proteomes" id="UP000694410"/>
    </source>
</evidence>
<dbReference type="Pfam" id="PF00250">
    <property type="entry name" value="Forkhead"/>
    <property type="match status" value="1"/>
</dbReference>
<organism evidence="7 8">
    <name type="scientific">Cyanistes caeruleus</name>
    <name type="common">Eurasian blue tit</name>
    <name type="synonym">Parus caeruleus</name>
    <dbReference type="NCBI Taxonomy" id="156563"/>
    <lineage>
        <taxon>Eukaryota</taxon>
        <taxon>Metazoa</taxon>
        <taxon>Chordata</taxon>
        <taxon>Craniata</taxon>
        <taxon>Vertebrata</taxon>
        <taxon>Euteleostomi</taxon>
        <taxon>Archelosauria</taxon>
        <taxon>Archosauria</taxon>
        <taxon>Dinosauria</taxon>
        <taxon>Saurischia</taxon>
        <taxon>Theropoda</taxon>
        <taxon>Coelurosauria</taxon>
        <taxon>Aves</taxon>
        <taxon>Neognathae</taxon>
        <taxon>Neoaves</taxon>
        <taxon>Telluraves</taxon>
        <taxon>Australaves</taxon>
        <taxon>Passeriformes</taxon>
        <taxon>Paridae</taxon>
        <taxon>Cyanistes</taxon>
    </lineage>
</organism>
<accession>A0A8C0VLW4</accession>
<feature type="domain" description="Fork-head" evidence="6">
    <location>
        <begin position="90"/>
        <end position="184"/>
    </location>
</feature>
<evidence type="ECO:0000256" key="5">
    <source>
        <dbReference type="SAM" id="MobiDB-lite"/>
    </source>
</evidence>
<dbReference type="PROSITE" id="PS00658">
    <property type="entry name" value="FORK_HEAD_2"/>
    <property type="match status" value="1"/>
</dbReference>
<dbReference type="InterPro" id="IPR030456">
    <property type="entry name" value="TF_fork_head_CS_2"/>
</dbReference>
<dbReference type="PRINTS" id="PR00053">
    <property type="entry name" value="FORKHEAD"/>
</dbReference>